<reference evidence="2" key="1">
    <citation type="submission" date="2020-06" db="EMBL/GenBank/DDBJ databases">
        <authorList>
            <person name="Li T."/>
            <person name="Hu X."/>
            <person name="Zhang T."/>
            <person name="Song X."/>
            <person name="Zhang H."/>
            <person name="Dai N."/>
            <person name="Sheng W."/>
            <person name="Hou X."/>
            <person name="Wei L."/>
        </authorList>
    </citation>
    <scope>NUCLEOTIDE SEQUENCE</scope>
    <source>
        <strain evidence="2">3651</strain>
        <tissue evidence="2">Leaf</tissue>
    </source>
</reference>
<sequence>MWWLHGGASKTASGSRSAGLSWGRGVAPPSSRRRLEVGGGGGRPSTRGGRLKRPIEAPRLEVRRDLEVLRPRGASRGRNPPLRVRQGRLSWPLGLELGRFAGRVIFQVLELA</sequence>
<gene>
    <name evidence="2" type="ORF">Salat_1210200</name>
</gene>
<dbReference type="Proteomes" id="UP001293254">
    <property type="component" value="Unassembled WGS sequence"/>
</dbReference>
<dbReference type="EMBL" id="JACGWO010000004">
    <property type="protein sequence ID" value="KAK4429101.1"/>
    <property type="molecule type" value="Genomic_DNA"/>
</dbReference>
<comment type="caution">
    <text evidence="2">The sequence shown here is derived from an EMBL/GenBank/DDBJ whole genome shotgun (WGS) entry which is preliminary data.</text>
</comment>
<accession>A0AAE1YF17</accession>
<proteinExistence type="predicted"/>
<feature type="region of interest" description="Disordered" evidence="1">
    <location>
        <begin position="1"/>
        <end position="55"/>
    </location>
</feature>
<evidence type="ECO:0000256" key="1">
    <source>
        <dbReference type="SAM" id="MobiDB-lite"/>
    </source>
</evidence>
<reference evidence="2" key="2">
    <citation type="journal article" date="2024" name="Plant">
        <title>Genomic evolution and insights into agronomic trait innovations of Sesamum species.</title>
        <authorList>
            <person name="Miao H."/>
            <person name="Wang L."/>
            <person name="Qu L."/>
            <person name="Liu H."/>
            <person name="Sun Y."/>
            <person name="Le M."/>
            <person name="Wang Q."/>
            <person name="Wei S."/>
            <person name="Zheng Y."/>
            <person name="Lin W."/>
            <person name="Duan Y."/>
            <person name="Cao H."/>
            <person name="Xiong S."/>
            <person name="Wang X."/>
            <person name="Wei L."/>
            <person name="Li C."/>
            <person name="Ma Q."/>
            <person name="Ju M."/>
            <person name="Zhao R."/>
            <person name="Li G."/>
            <person name="Mu C."/>
            <person name="Tian Q."/>
            <person name="Mei H."/>
            <person name="Zhang T."/>
            <person name="Gao T."/>
            <person name="Zhang H."/>
        </authorList>
    </citation>
    <scope>NUCLEOTIDE SEQUENCE</scope>
    <source>
        <strain evidence="2">3651</strain>
    </source>
</reference>
<evidence type="ECO:0000313" key="2">
    <source>
        <dbReference type="EMBL" id="KAK4429101.1"/>
    </source>
</evidence>
<dbReference type="AlphaFoldDB" id="A0AAE1YF17"/>
<protein>
    <submittedName>
        <fullName evidence="2">Uncharacterized protein</fullName>
    </submittedName>
</protein>
<name>A0AAE1YF17_9LAMI</name>
<keyword evidence="3" id="KW-1185">Reference proteome</keyword>
<organism evidence="2 3">
    <name type="scientific">Sesamum alatum</name>
    <dbReference type="NCBI Taxonomy" id="300844"/>
    <lineage>
        <taxon>Eukaryota</taxon>
        <taxon>Viridiplantae</taxon>
        <taxon>Streptophyta</taxon>
        <taxon>Embryophyta</taxon>
        <taxon>Tracheophyta</taxon>
        <taxon>Spermatophyta</taxon>
        <taxon>Magnoliopsida</taxon>
        <taxon>eudicotyledons</taxon>
        <taxon>Gunneridae</taxon>
        <taxon>Pentapetalae</taxon>
        <taxon>asterids</taxon>
        <taxon>lamiids</taxon>
        <taxon>Lamiales</taxon>
        <taxon>Pedaliaceae</taxon>
        <taxon>Sesamum</taxon>
    </lineage>
</organism>
<evidence type="ECO:0000313" key="3">
    <source>
        <dbReference type="Proteomes" id="UP001293254"/>
    </source>
</evidence>